<dbReference type="Pfam" id="PF00905">
    <property type="entry name" value="Transpeptidase"/>
    <property type="match status" value="1"/>
</dbReference>
<dbReference type="Proteomes" id="UP000247005">
    <property type="component" value="Unassembled WGS sequence"/>
</dbReference>
<proteinExistence type="inferred from homology"/>
<dbReference type="Gene3D" id="3.40.710.10">
    <property type="entry name" value="DD-peptidase/beta-lactamase superfamily"/>
    <property type="match status" value="1"/>
</dbReference>
<keyword evidence="8 16" id="KW-0378">Hydrolase</keyword>
<dbReference type="GO" id="GO:0000917">
    <property type="term" value="P:division septum assembly"/>
    <property type="evidence" value="ECO:0007669"/>
    <property type="project" value="UniProtKB-KW"/>
</dbReference>
<comment type="catalytic activity">
    <reaction evidence="16">
        <text>Preferential cleavage: (Ac)2-L-Lys-D-Ala-|-D-Ala. Also transpeptidation of peptidyl-alanyl moieties that are N-acyl substituents of D-alanine.</text>
        <dbReference type="EC" id="3.4.16.4"/>
    </reaction>
</comment>
<evidence type="ECO:0000256" key="7">
    <source>
        <dbReference type="ARBA" id="ARBA00022692"/>
    </source>
</evidence>
<evidence type="ECO:0000256" key="1">
    <source>
        <dbReference type="ARBA" id="ARBA00004377"/>
    </source>
</evidence>
<feature type="domain" description="Penicillin-binding protein transpeptidase" evidence="17">
    <location>
        <begin position="263"/>
        <end position="557"/>
    </location>
</feature>
<dbReference type="FunFam" id="3.40.710.10:FF:000003">
    <property type="entry name" value="Peptidoglycan D,D-transpeptidase FtsI"/>
    <property type="match status" value="1"/>
</dbReference>
<feature type="transmembrane region" description="Helical" evidence="16">
    <location>
        <begin position="27"/>
        <end position="47"/>
    </location>
</feature>
<dbReference type="GO" id="GO:0006508">
    <property type="term" value="P:proteolysis"/>
    <property type="evidence" value="ECO:0007669"/>
    <property type="project" value="UniProtKB-KW"/>
</dbReference>
<dbReference type="PANTHER" id="PTHR30627">
    <property type="entry name" value="PEPTIDOGLYCAN D,D-TRANSPEPTIDASE"/>
    <property type="match status" value="1"/>
</dbReference>
<accession>A0A2P5GNW4</accession>
<evidence type="ECO:0000256" key="4">
    <source>
        <dbReference type="ARBA" id="ARBA00022618"/>
    </source>
</evidence>
<dbReference type="FunFam" id="3.90.1310.10:FF:000003">
    <property type="entry name" value="Peptidoglycan D,D-transpeptidase FtsI"/>
    <property type="match status" value="1"/>
</dbReference>
<evidence type="ECO:0000259" key="18">
    <source>
        <dbReference type="Pfam" id="PF03717"/>
    </source>
</evidence>
<evidence type="ECO:0000256" key="16">
    <source>
        <dbReference type="HAMAP-Rule" id="MF_02080"/>
    </source>
</evidence>
<evidence type="ECO:0000256" key="15">
    <source>
        <dbReference type="ARBA" id="ARBA00023316"/>
    </source>
</evidence>
<evidence type="ECO:0000256" key="3">
    <source>
        <dbReference type="ARBA" id="ARBA00022519"/>
    </source>
</evidence>
<dbReference type="Pfam" id="PF03717">
    <property type="entry name" value="PBP_dimer"/>
    <property type="match status" value="1"/>
</dbReference>
<dbReference type="SUPFAM" id="SSF56519">
    <property type="entry name" value="Penicillin binding protein dimerisation domain"/>
    <property type="match status" value="1"/>
</dbReference>
<reference evidence="19 20" key="1">
    <citation type="submission" date="2018-01" db="EMBL/GenBank/DDBJ databases">
        <title>Superficieibacter electus gen. nov., sp. nov., an extended-spectrum beta-lactamase possessing member of the Enterobacteriaceae family, isolated from intensive care unit surfaces.</title>
        <authorList>
            <person name="Potter R.F."/>
            <person name="D'Souza A.W."/>
        </authorList>
    </citation>
    <scope>NUCLEOTIDE SEQUENCE [LARGE SCALE GENOMIC DNA]</scope>
    <source>
        <strain evidence="19 20">BP-1</strain>
    </source>
</reference>
<dbReference type="GO" id="GO:0009252">
    <property type="term" value="P:peptidoglycan biosynthetic process"/>
    <property type="evidence" value="ECO:0007669"/>
    <property type="project" value="UniProtKB-UniRule"/>
</dbReference>
<keyword evidence="4 16" id="KW-0132">Cell division</keyword>
<dbReference type="GO" id="GO:0043093">
    <property type="term" value="P:FtsZ-dependent cytokinesis"/>
    <property type="evidence" value="ECO:0007669"/>
    <property type="project" value="UniProtKB-UniRule"/>
</dbReference>
<feature type="domain" description="Penicillin-binding protein dimerisation" evidence="18">
    <location>
        <begin position="71"/>
        <end position="224"/>
    </location>
</feature>
<comment type="caution">
    <text evidence="19">The sequence shown here is derived from an EMBL/GenBank/DDBJ whole genome shotgun (WGS) entry which is preliminary data.</text>
</comment>
<dbReference type="EC" id="3.4.16.4" evidence="16"/>
<keyword evidence="15 16" id="KW-0961">Cell wall biogenesis/degradation</keyword>
<dbReference type="SUPFAM" id="SSF56601">
    <property type="entry name" value="beta-lactamase/transpeptidase-like"/>
    <property type="match status" value="1"/>
</dbReference>
<keyword evidence="9 16" id="KW-0133">Cell shape</keyword>
<keyword evidence="10 16" id="KW-0573">Peptidoglycan synthesis</keyword>
<dbReference type="InterPro" id="IPR012338">
    <property type="entry name" value="Beta-lactam/transpept-like"/>
</dbReference>
<keyword evidence="14 16" id="KW-0131">Cell cycle</keyword>
<evidence type="ECO:0000256" key="13">
    <source>
        <dbReference type="ARBA" id="ARBA00023210"/>
    </source>
</evidence>
<name>A0A2P5GNW4_9ENTR</name>
<keyword evidence="7 16" id="KW-0812">Transmembrane</keyword>
<sequence>MALYRTTGVRVQNKSINAGQPFTTLRFALVCMAIMGCLGILLARVGWLQIVEPDKLVKQEDMRSLREIPSAAPRGMIEDRNGKPLAVSVPVDAIWADPYTLLQKGGPGTDVRWQGLASLLHMPLDTLTRRIHEHPQSRFLYLARQVDPQQAKWVGKLNLPGINLREESRRFYPAGHVAANLIGFTNIDGQGIEGVEKSFNAQLTGKAGARLVRRDRHGQVIENLNDITPVPAHNIQLSIDERLQTVTEDALDNAVRWNKAQSGAAVLIKIDTGEILSMASFPDFNPNNRENATLDDFRNRAISDTFEPGSTVKPLVIMTALQQGIVQPGSVVDTHPYTLDGHRIRDVGYYPELTLTGILQKSSDTGVSRLSLAMPVQHLIDTYENFGFGESTGLGLTGESRGLLPQRQYWGLLDRATFSFGYGLMVTPLQLAHVYATIGSFGLERPLSITRIDPPVMGKRVMPEEIVHQVEHMMESVALPGGGGIKAAVRDYRVAVKTGTAKKIGDDGKYVDKYIAYTAGVAPASHPRYALVVVINDPQNGSYYGGAVSAPVFSQIMGDVLRLENVMPDGMPQDSKNLLVMHTASGEQPAL</sequence>
<evidence type="ECO:0000256" key="9">
    <source>
        <dbReference type="ARBA" id="ARBA00022960"/>
    </source>
</evidence>
<evidence type="ECO:0000313" key="19">
    <source>
        <dbReference type="EMBL" id="POP48257.1"/>
    </source>
</evidence>
<comment type="pathway">
    <text evidence="16">Cell wall biogenesis; peptidoglycan biosynthesis.</text>
</comment>
<evidence type="ECO:0000256" key="8">
    <source>
        <dbReference type="ARBA" id="ARBA00022801"/>
    </source>
</evidence>
<evidence type="ECO:0000313" key="20">
    <source>
        <dbReference type="Proteomes" id="UP000247005"/>
    </source>
</evidence>
<dbReference type="InterPro" id="IPR001460">
    <property type="entry name" value="PCN-bd_Tpept"/>
</dbReference>
<evidence type="ECO:0000256" key="14">
    <source>
        <dbReference type="ARBA" id="ARBA00023306"/>
    </source>
</evidence>
<dbReference type="InterPro" id="IPR050515">
    <property type="entry name" value="Beta-lactam/transpept"/>
</dbReference>
<evidence type="ECO:0000256" key="10">
    <source>
        <dbReference type="ARBA" id="ARBA00022984"/>
    </source>
</evidence>
<keyword evidence="2 16" id="KW-1003">Cell membrane</keyword>
<feature type="active site" description="Acyl-ester intermediate" evidence="16">
    <location>
        <position position="310"/>
    </location>
</feature>
<keyword evidence="11 16" id="KW-1133">Transmembrane helix</keyword>
<dbReference type="InterPro" id="IPR005311">
    <property type="entry name" value="PBP_dimer"/>
</dbReference>
<dbReference type="Gene3D" id="3.30.450.330">
    <property type="match status" value="1"/>
</dbReference>
<dbReference type="PANTHER" id="PTHR30627:SF1">
    <property type="entry name" value="PEPTIDOGLYCAN D,D-TRANSPEPTIDASE FTSI"/>
    <property type="match status" value="1"/>
</dbReference>
<keyword evidence="3 16" id="KW-0997">Cell inner membrane</keyword>
<dbReference type="HAMAP" id="MF_02080">
    <property type="entry name" value="FtsI_transpept"/>
    <property type="match status" value="1"/>
</dbReference>
<dbReference type="OrthoDB" id="9789078at2"/>
<keyword evidence="5 16" id="KW-0121">Carboxypeptidase</keyword>
<dbReference type="EMBL" id="PQGD01000010">
    <property type="protein sequence ID" value="POP48257.1"/>
    <property type="molecule type" value="Genomic_DNA"/>
</dbReference>
<dbReference type="GO" id="GO:0008360">
    <property type="term" value="P:regulation of cell shape"/>
    <property type="evidence" value="ECO:0007669"/>
    <property type="project" value="UniProtKB-KW"/>
</dbReference>
<dbReference type="GO" id="GO:0008658">
    <property type="term" value="F:penicillin binding"/>
    <property type="evidence" value="ECO:0007669"/>
    <property type="project" value="InterPro"/>
</dbReference>
<evidence type="ECO:0000256" key="6">
    <source>
        <dbReference type="ARBA" id="ARBA00022670"/>
    </source>
</evidence>
<dbReference type="GO" id="GO:0071555">
    <property type="term" value="P:cell wall organization"/>
    <property type="evidence" value="ECO:0007669"/>
    <property type="project" value="UniProtKB-KW"/>
</dbReference>
<dbReference type="NCBIfam" id="NF011685">
    <property type="entry name" value="PRK15105.1"/>
    <property type="match status" value="1"/>
</dbReference>
<dbReference type="AlphaFoldDB" id="A0A2P5GNW4"/>
<dbReference type="GO" id="GO:0005886">
    <property type="term" value="C:plasma membrane"/>
    <property type="evidence" value="ECO:0007669"/>
    <property type="project" value="UniProtKB-SubCell"/>
</dbReference>
<comment type="function">
    <text evidence="16">Catalyzes cross-linking of the peptidoglycan cell wall at the division septum.</text>
</comment>
<dbReference type="InterPro" id="IPR036138">
    <property type="entry name" value="PBP_dimer_sf"/>
</dbReference>
<protein>
    <recommendedName>
        <fullName evidence="16">Peptidoglycan D,D-transpeptidase FtsI</fullName>
        <ecNumber evidence="16">3.4.16.4</ecNumber>
    </recommendedName>
    <alternativeName>
        <fullName evidence="16">Penicillin-binding protein 3</fullName>
        <shortName evidence="16">PBP-3</shortName>
    </alternativeName>
</protein>
<comment type="subcellular location">
    <subcellularLocation>
        <location evidence="1 16">Cell inner membrane</location>
        <topology evidence="1 16">Single-pass membrane protein</topology>
    </subcellularLocation>
</comment>
<evidence type="ECO:0000256" key="2">
    <source>
        <dbReference type="ARBA" id="ARBA00022475"/>
    </source>
</evidence>
<dbReference type="InterPro" id="IPR037532">
    <property type="entry name" value="FtsI_transpept"/>
</dbReference>
<dbReference type="GO" id="GO:0009002">
    <property type="term" value="F:serine-type D-Ala-D-Ala carboxypeptidase activity"/>
    <property type="evidence" value="ECO:0007669"/>
    <property type="project" value="UniProtKB-UniRule"/>
</dbReference>
<keyword evidence="12 16" id="KW-0472">Membrane</keyword>
<evidence type="ECO:0000256" key="12">
    <source>
        <dbReference type="ARBA" id="ARBA00023136"/>
    </source>
</evidence>
<keyword evidence="13 16" id="KW-0717">Septation</keyword>
<evidence type="ECO:0000256" key="11">
    <source>
        <dbReference type="ARBA" id="ARBA00022989"/>
    </source>
</evidence>
<comment type="similarity">
    <text evidence="16">Belongs to the transpeptidase family. FtsI subfamily.</text>
</comment>
<gene>
    <name evidence="16" type="primary">ftsI</name>
    <name evidence="19" type="ORF">CHU32_13345</name>
</gene>
<dbReference type="Gene3D" id="3.90.1310.10">
    <property type="entry name" value="Penicillin-binding protein 2a (Domain 2)"/>
    <property type="match status" value="1"/>
</dbReference>
<dbReference type="GO" id="GO:0008955">
    <property type="term" value="F:peptidoglycan glycosyltransferase activity"/>
    <property type="evidence" value="ECO:0007669"/>
    <property type="project" value="InterPro"/>
</dbReference>
<organism evidence="19 20">
    <name type="scientific">Superficieibacter electus</name>
    <dbReference type="NCBI Taxonomy" id="2022662"/>
    <lineage>
        <taxon>Bacteria</taxon>
        <taxon>Pseudomonadati</taxon>
        <taxon>Pseudomonadota</taxon>
        <taxon>Gammaproteobacteria</taxon>
        <taxon>Enterobacterales</taxon>
        <taxon>Enterobacteriaceae</taxon>
        <taxon>Superficieibacter</taxon>
    </lineage>
</organism>
<evidence type="ECO:0000259" key="17">
    <source>
        <dbReference type="Pfam" id="PF00905"/>
    </source>
</evidence>
<dbReference type="UniPathway" id="UPA00219"/>
<evidence type="ECO:0000256" key="5">
    <source>
        <dbReference type="ARBA" id="ARBA00022645"/>
    </source>
</evidence>
<keyword evidence="6 16" id="KW-0645">Protease</keyword>